<feature type="compositionally biased region" description="Polar residues" evidence="8">
    <location>
        <begin position="191"/>
        <end position="202"/>
    </location>
</feature>
<feature type="region of interest" description="Disordered" evidence="8">
    <location>
        <begin position="113"/>
        <end position="159"/>
    </location>
</feature>
<accession>A0A024GUL9</accession>
<dbReference type="InterPro" id="IPR015418">
    <property type="entry name" value="Eaf6"/>
</dbReference>
<evidence type="ECO:0000256" key="1">
    <source>
        <dbReference type="ARBA" id="ARBA00004123"/>
    </source>
</evidence>
<keyword evidence="3" id="KW-0156">Chromatin regulator</keyword>
<dbReference type="InParanoid" id="A0A024GUL9"/>
<comment type="subcellular location">
    <subcellularLocation>
        <location evidence="1">Nucleus</location>
    </subcellularLocation>
</comment>
<organism evidence="9 10">
    <name type="scientific">Albugo candida</name>
    <dbReference type="NCBI Taxonomy" id="65357"/>
    <lineage>
        <taxon>Eukaryota</taxon>
        <taxon>Sar</taxon>
        <taxon>Stramenopiles</taxon>
        <taxon>Oomycota</taxon>
        <taxon>Peronosporomycetes</taxon>
        <taxon>Albuginales</taxon>
        <taxon>Albuginaceae</taxon>
        <taxon>Albugo</taxon>
    </lineage>
</organism>
<evidence type="ECO:0000256" key="8">
    <source>
        <dbReference type="SAM" id="MobiDB-lite"/>
    </source>
</evidence>
<evidence type="ECO:0000313" key="9">
    <source>
        <dbReference type="EMBL" id="CCI50057.1"/>
    </source>
</evidence>
<gene>
    <name evidence="9" type="ORF">BN9_115660</name>
</gene>
<dbReference type="STRING" id="65357.A0A024GUL9"/>
<keyword evidence="7" id="KW-0539">Nucleus</keyword>
<evidence type="ECO:0000313" key="10">
    <source>
        <dbReference type="Proteomes" id="UP000053237"/>
    </source>
</evidence>
<dbReference type="Pfam" id="PF09340">
    <property type="entry name" value="NuA4"/>
    <property type="match status" value="1"/>
</dbReference>
<keyword evidence="6" id="KW-0804">Transcription</keyword>
<keyword evidence="10" id="KW-1185">Reference proteome</keyword>
<feature type="compositionally biased region" description="Polar residues" evidence="8">
    <location>
        <begin position="113"/>
        <end position="126"/>
    </location>
</feature>
<dbReference type="OrthoDB" id="440324at2759"/>
<name>A0A024GUL9_9STRA</name>
<keyword evidence="4" id="KW-0805">Transcription regulation</keyword>
<dbReference type="GO" id="GO:0000123">
    <property type="term" value="C:histone acetyltransferase complex"/>
    <property type="evidence" value="ECO:0007669"/>
    <property type="project" value="InterPro"/>
</dbReference>
<sequence length="269" mass="29750">MNTKSIPEVSEESRSLYTDYRKLHERILKLQQQISDVEASYLDETPYGNIVRGWEGYIDTKQSRKELNTMKYKSKPYAELDYLFSNSSAYVSFGMEPEWSLVDPWNLDTTMASKSARQTSSNTKSRTSSEKNENVGSSGNETSTSSILRRKSSLSSISGATQTQEIVNVASTECKVSAASVTKEAKAAGMISSNGTSHNNALSEGGKSKKRKREKQTESHKDHLTETLSVVPVSASLNSDVNIEKSNTLLKAIEQPSLEESLVSKDIPR</sequence>
<dbReference type="GO" id="GO:0005634">
    <property type="term" value="C:nucleus"/>
    <property type="evidence" value="ECO:0007669"/>
    <property type="project" value="UniProtKB-SubCell"/>
</dbReference>
<dbReference type="PANTHER" id="PTHR13476">
    <property type="entry name" value="CHROMATIN MODIFICATION-RELATED PROTEIN MEAF6"/>
    <property type="match status" value="1"/>
</dbReference>
<evidence type="ECO:0000256" key="6">
    <source>
        <dbReference type="ARBA" id="ARBA00023163"/>
    </source>
</evidence>
<evidence type="ECO:0000256" key="2">
    <source>
        <dbReference type="ARBA" id="ARBA00010916"/>
    </source>
</evidence>
<comment type="caution">
    <text evidence="9">The sequence shown here is derived from an EMBL/GenBank/DDBJ whole genome shotgun (WGS) entry which is preliminary data.</text>
</comment>
<evidence type="ECO:0000256" key="7">
    <source>
        <dbReference type="ARBA" id="ARBA00023242"/>
    </source>
</evidence>
<dbReference type="AlphaFoldDB" id="A0A024GUL9"/>
<dbReference type="Proteomes" id="UP000053237">
    <property type="component" value="Unassembled WGS sequence"/>
</dbReference>
<evidence type="ECO:0000256" key="5">
    <source>
        <dbReference type="ARBA" id="ARBA00023054"/>
    </source>
</evidence>
<feature type="compositionally biased region" description="Basic and acidic residues" evidence="8">
    <location>
        <begin position="215"/>
        <end position="225"/>
    </location>
</feature>
<evidence type="ECO:0008006" key="11">
    <source>
        <dbReference type="Google" id="ProtNLM"/>
    </source>
</evidence>
<evidence type="ECO:0000256" key="4">
    <source>
        <dbReference type="ARBA" id="ARBA00023015"/>
    </source>
</evidence>
<dbReference type="GO" id="GO:0006325">
    <property type="term" value="P:chromatin organization"/>
    <property type="evidence" value="ECO:0007669"/>
    <property type="project" value="UniProtKB-KW"/>
</dbReference>
<dbReference type="EMBL" id="CAIX01000386">
    <property type="protein sequence ID" value="CCI50057.1"/>
    <property type="molecule type" value="Genomic_DNA"/>
</dbReference>
<feature type="compositionally biased region" description="Low complexity" evidence="8">
    <location>
        <begin position="142"/>
        <end position="158"/>
    </location>
</feature>
<feature type="region of interest" description="Disordered" evidence="8">
    <location>
        <begin position="189"/>
        <end position="237"/>
    </location>
</feature>
<reference evidence="9 10" key="1">
    <citation type="submission" date="2012-05" db="EMBL/GenBank/DDBJ databases">
        <title>Recombination and specialization in a pathogen metapopulation.</title>
        <authorList>
            <person name="Gardiner A."/>
            <person name="Kemen E."/>
            <person name="Schultz-Larsen T."/>
            <person name="MacLean D."/>
            <person name="Van Oosterhout C."/>
            <person name="Jones J.D.G."/>
        </authorList>
    </citation>
    <scope>NUCLEOTIDE SEQUENCE [LARGE SCALE GENOMIC DNA]</scope>
    <source>
        <strain evidence="9 10">Ac Nc2</strain>
    </source>
</reference>
<proteinExistence type="inferred from homology"/>
<keyword evidence="5" id="KW-0175">Coiled coil</keyword>
<comment type="similarity">
    <text evidence="2">Belongs to the EAF6 family.</text>
</comment>
<evidence type="ECO:0000256" key="3">
    <source>
        <dbReference type="ARBA" id="ARBA00022853"/>
    </source>
</evidence>
<protein>
    <recommendedName>
        <fullName evidence="11">Chromatin modification-related protein MEAF6</fullName>
    </recommendedName>
</protein>